<dbReference type="Proteomes" id="UP000324748">
    <property type="component" value="Unassembled WGS sequence"/>
</dbReference>
<dbReference type="EMBL" id="VDEP01000338">
    <property type="protein sequence ID" value="KAA1102263.1"/>
    <property type="molecule type" value="Genomic_DNA"/>
</dbReference>
<protein>
    <submittedName>
        <fullName evidence="4">Uncharacterized protein</fullName>
    </submittedName>
</protein>
<organism evidence="4 6">
    <name type="scientific">Puccinia graminis f. sp. tritici</name>
    <dbReference type="NCBI Taxonomy" id="56615"/>
    <lineage>
        <taxon>Eukaryota</taxon>
        <taxon>Fungi</taxon>
        <taxon>Dikarya</taxon>
        <taxon>Basidiomycota</taxon>
        <taxon>Pucciniomycotina</taxon>
        <taxon>Pucciniomycetes</taxon>
        <taxon>Pucciniales</taxon>
        <taxon>Pucciniaceae</taxon>
        <taxon>Puccinia</taxon>
    </lineage>
</organism>
<keyword evidence="5" id="KW-1185">Reference proteome</keyword>
<feature type="compositionally biased region" description="Basic and acidic residues" evidence="1">
    <location>
        <begin position="42"/>
        <end position="62"/>
    </location>
</feature>
<dbReference type="Proteomes" id="UP000325313">
    <property type="component" value="Unassembled WGS sequence"/>
</dbReference>
<feature type="region of interest" description="Disordered" evidence="1">
    <location>
        <begin position="107"/>
        <end position="131"/>
    </location>
</feature>
<comment type="caution">
    <text evidence="4">The sequence shown here is derived from an EMBL/GenBank/DDBJ whole genome shotgun (WGS) entry which is preliminary data.</text>
</comment>
<sequence length="131" mass="14838">MSSPQFFKYRSILHKLKIGSSKRYPVLEGTELSINNFHCHPPSRDRQPDGVEKRDHGLGNDQQAERVVQHLSVHLPGRTPLEQSAFFQVLIGAKATTLFNDMNRTSRATYPGLYTRPRPVGRPPRAFQAGE</sequence>
<evidence type="ECO:0000313" key="5">
    <source>
        <dbReference type="Proteomes" id="UP000324748"/>
    </source>
</evidence>
<evidence type="ECO:0000313" key="2">
    <source>
        <dbReference type="EMBL" id="KAA1102263.1"/>
    </source>
</evidence>
<dbReference type="AlphaFoldDB" id="A0A5B0SCZ5"/>
<dbReference type="OrthoDB" id="14252at2759"/>
<evidence type="ECO:0000256" key="1">
    <source>
        <dbReference type="SAM" id="MobiDB-lite"/>
    </source>
</evidence>
<name>A0A5B0SCZ5_PUCGR</name>
<evidence type="ECO:0000313" key="3">
    <source>
        <dbReference type="EMBL" id="KAA1105824.1"/>
    </source>
</evidence>
<feature type="region of interest" description="Disordered" evidence="1">
    <location>
        <begin position="37"/>
        <end position="62"/>
    </location>
</feature>
<evidence type="ECO:0000313" key="6">
    <source>
        <dbReference type="Proteomes" id="UP000325313"/>
    </source>
</evidence>
<reference evidence="5 6" key="1">
    <citation type="submission" date="2019-05" db="EMBL/GenBank/DDBJ databases">
        <title>Emergence of the Ug99 lineage of the wheat stem rust pathogen through somatic hybridization.</title>
        <authorList>
            <person name="Li F."/>
            <person name="Upadhyaya N.M."/>
            <person name="Sperschneider J."/>
            <person name="Matny O."/>
            <person name="Nguyen-Phuc H."/>
            <person name="Mago R."/>
            <person name="Raley C."/>
            <person name="Miller M.E."/>
            <person name="Silverstein K.A.T."/>
            <person name="Henningsen E."/>
            <person name="Hirsch C.D."/>
            <person name="Visser B."/>
            <person name="Pretorius Z.A."/>
            <person name="Steffenson B.J."/>
            <person name="Schwessinger B."/>
            <person name="Dodds P.N."/>
            <person name="Figueroa M."/>
        </authorList>
    </citation>
    <scope>NUCLEOTIDE SEQUENCE [LARGE SCALE GENOMIC DNA]</scope>
    <source>
        <strain evidence="3">21-0</strain>
        <strain evidence="4 6">Ug99</strain>
    </source>
</reference>
<dbReference type="EMBL" id="VDEP01000041">
    <property type="protein sequence ID" value="KAA1135093.1"/>
    <property type="molecule type" value="Genomic_DNA"/>
</dbReference>
<evidence type="ECO:0000313" key="4">
    <source>
        <dbReference type="EMBL" id="KAA1135093.1"/>
    </source>
</evidence>
<accession>A0A5B0SCZ5</accession>
<gene>
    <name evidence="3" type="ORF">PGT21_021000</name>
    <name evidence="4" type="ORF">PGTUg99_007732</name>
    <name evidence="2" type="ORF">PGTUg99_016388</name>
</gene>
<dbReference type="EMBL" id="VSWC01000040">
    <property type="protein sequence ID" value="KAA1105824.1"/>
    <property type="molecule type" value="Genomic_DNA"/>
</dbReference>
<proteinExistence type="predicted"/>